<comment type="caution">
    <text evidence="1">The sequence shown here is derived from an EMBL/GenBank/DDBJ whole genome shotgun (WGS) entry which is preliminary data.</text>
</comment>
<dbReference type="HOGENOM" id="CLU_574757_0_0_5"/>
<reference evidence="1 2" key="1">
    <citation type="journal article" date="2013" name="Stand. Genomic Sci.">
        <title>Genome sequence of the reddish-pigmented Rubellimicrobium thermophilum type strain (DSM 16684(T)), a member of the Roseobacter clade.</title>
        <authorList>
            <person name="Fiebig A."/>
            <person name="Riedel T."/>
            <person name="Gronow S."/>
            <person name="Petersen J."/>
            <person name="Klenk H.P."/>
            <person name="Goker M."/>
        </authorList>
    </citation>
    <scope>NUCLEOTIDE SEQUENCE [LARGE SCALE GENOMIC DNA]</scope>
    <source>
        <strain evidence="1 2">DSM 16684</strain>
    </source>
</reference>
<gene>
    <name evidence="1" type="ORF">ruthe_03201</name>
</gene>
<protein>
    <submittedName>
        <fullName evidence="1">Uncharacterized protein</fullName>
    </submittedName>
</protein>
<dbReference type="Proteomes" id="UP000015346">
    <property type="component" value="Unassembled WGS sequence"/>
</dbReference>
<dbReference type="PATRIC" id="fig|1123069.3.peg.3172"/>
<dbReference type="AlphaFoldDB" id="S9RXI8"/>
<sequence length="475" mass="48863">MRPGDLRYDLQGLLTGVQSDRLVPGRRLEAEHLTLAATEAGIEIAGTARLDGAEATGTWRMAHADRGASRLEADVAVSPPTLAALGIALPEGMLRGAGSGRLLLDLRPGQPPAFSFRSTLEGLALAVPQIGWSKAAAQRGTLVLEGRLGRSPVVERLALDAPGLSAQGSLRIGATGGLERLDLDRLQVGDWLDAPVSLLGPGMAVELRGGTLDLAHAQLGSGGGGRGGGGPITGRLDRVQVTGGLALTDVTAVLNTAQGLEGRFAGQVNGGPAVTGRLAPQGGRVGARVQGSDAGAVLRAAGFFAGAEGGTLDLLLLPAGSQAWKAELFLRSLRVREAPALAHLLNAVSVVGLLQQLGGPGILFDEVQGEFRIDPGRVTVQRSSAVGAGLGLSVEGSYDLTTGRMELRGVLSPFYLVNGIGALLTRRGEGLFGFDFTLEGPPEAPSVAINPLSALTPGFLREIFRAPPPPEWTRA</sequence>
<evidence type="ECO:0000313" key="1">
    <source>
        <dbReference type="EMBL" id="EPX82740.1"/>
    </source>
</evidence>
<organism evidence="1 2">
    <name type="scientific">Rubellimicrobium thermophilum DSM 16684</name>
    <dbReference type="NCBI Taxonomy" id="1123069"/>
    <lineage>
        <taxon>Bacteria</taxon>
        <taxon>Pseudomonadati</taxon>
        <taxon>Pseudomonadota</taxon>
        <taxon>Alphaproteobacteria</taxon>
        <taxon>Rhodobacterales</taxon>
        <taxon>Roseobacteraceae</taxon>
        <taxon>Rubellimicrobium</taxon>
    </lineage>
</organism>
<keyword evidence="2" id="KW-1185">Reference proteome</keyword>
<name>S9RXI8_9RHOB</name>
<evidence type="ECO:0000313" key="2">
    <source>
        <dbReference type="Proteomes" id="UP000015346"/>
    </source>
</evidence>
<proteinExistence type="predicted"/>
<dbReference type="EMBL" id="AOLV01000039">
    <property type="protein sequence ID" value="EPX82740.1"/>
    <property type="molecule type" value="Genomic_DNA"/>
</dbReference>
<dbReference type="STRING" id="1123069.ruthe_03201"/>
<accession>S9RXI8</accession>